<feature type="signal peptide" evidence="1">
    <location>
        <begin position="1"/>
        <end position="19"/>
    </location>
</feature>
<keyword evidence="1" id="KW-0732">Signal</keyword>
<evidence type="ECO:0000313" key="3">
    <source>
        <dbReference type="Proteomes" id="UP000735302"/>
    </source>
</evidence>
<gene>
    <name evidence="2" type="ORF">PoB_000275100</name>
</gene>
<name>A0AAV3XZJ2_9GAST</name>
<feature type="chain" id="PRO_5043763835" evidence="1">
    <location>
        <begin position="20"/>
        <end position="102"/>
    </location>
</feature>
<organism evidence="2 3">
    <name type="scientific">Plakobranchus ocellatus</name>
    <dbReference type="NCBI Taxonomy" id="259542"/>
    <lineage>
        <taxon>Eukaryota</taxon>
        <taxon>Metazoa</taxon>
        <taxon>Spiralia</taxon>
        <taxon>Lophotrochozoa</taxon>
        <taxon>Mollusca</taxon>
        <taxon>Gastropoda</taxon>
        <taxon>Heterobranchia</taxon>
        <taxon>Euthyneura</taxon>
        <taxon>Panpulmonata</taxon>
        <taxon>Sacoglossa</taxon>
        <taxon>Placobranchoidea</taxon>
        <taxon>Plakobranchidae</taxon>
        <taxon>Plakobranchus</taxon>
    </lineage>
</organism>
<dbReference type="Proteomes" id="UP000735302">
    <property type="component" value="Unassembled WGS sequence"/>
</dbReference>
<dbReference type="EMBL" id="BLXT01000370">
    <property type="protein sequence ID" value="GFN76245.1"/>
    <property type="molecule type" value="Genomic_DNA"/>
</dbReference>
<comment type="caution">
    <text evidence="2">The sequence shown here is derived from an EMBL/GenBank/DDBJ whole genome shotgun (WGS) entry which is preliminary data.</text>
</comment>
<sequence length="102" mass="11103">MAVLTLISLLVPLWLPTRGEPTVTAAVGAERCCWPRQWEASVNQELGTYSSDTSYASLAELDTQLHVDLDAGKIAADILVNNVTSKSTTLMRVIEDYPRVGP</sequence>
<evidence type="ECO:0000313" key="2">
    <source>
        <dbReference type="EMBL" id="GFN76245.1"/>
    </source>
</evidence>
<keyword evidence="3" id="KW-1185">Reference proteome</keyword>
<accession>A0AAV3XZJ2</accession>
<reference evidence="2 3" key="1">
    <citation type="journal article" date="2021" name="Elife">
        <title>Chloroplast acquisition without the gene transfer in kleptoplastic sea slugs, Plakobranchus ocellatus.</title>
        <authorList>
            <person name="Maeda T."/>
            <person name="Takahashi S."/>
            <person name="Yoshida T."/>
            <person name="Shimamura S."/>
            <person name="Takaki Y."/>
            <person name="Nagai Y."/>
            <person name="Toyoda A."/>
            <person name="Suzuki Y."/>
            <person name="Arimoto A."/>
            <person name="Ishii H."/>
            <person name="Satoh N."/>
            <person name="Nishiyama T."/>
            <person name="Hasebe M."/>
            <person name="Maruyama T."/>
            <person name="Minagawa J."/>
            <person name="Obokata J."/>
            <person name="Shigenobu S."/>
        </authorList>
    </citation>
    <scope>NUCLEOTIDE SEQUENCE [LARGE SCALE GENOMIC DNA]</scope>
</reference>
<proteinExistence type="predicted"/>
<protein>
    <submittedName>
        <fullName evidence="2">Uncharacterized protein</fullName>
    </submittedName>
</protein>
<evidence type="ECO:0000256" key="1">
    <source>
        <dbReference type="SAM" id="SignalP"/>
    </source>
</evidence>
<dbReference type="AlphaFoldDB" id="A0AAV3XZJ2"/>